<evidence type="ECO:0000256" key="3">
    <source>
        <dbReference type="ARBA" id="ARBA00022679"/>
    </source>
</evidence>
<dbReference type="PANTHER" id="PTHR46390">
    <property type="entry name" value="MANNOSE-1-PHOSPHATE GUANYLYLTRANSFERASE"/>
    <property type="match status" value="1"/>
</dbReference>
<evidence type="ECO:0000256" key="6">
    <source>
        <dbReference type="ARBA" id="ARBA00023134"/>
    </source>
</evidence>
<evidence type="ECO:0000256" key="7">
    <source>
        <dbReference type="ARBA" id="ARBA00047343"/>
    </source>
</evidence>
<evidence type="ECO:0000256" key="5">
    <source>
        <dbReference type="ARBA" id="ARBA00022741"/>
    </source>
</evidence>
<sequence>MRLHAVILAGGRGERFWPLSRRSRPKQFLSLLGERPMLADTLERLRGLVDPRDVWILTSRDLVKTAKSIAPEVPKAQVIGEPAGRNTAPAMAVASWLIENRADAVAVLPSDHRIEPAARFREELRRAAKTSLEQDAIVTFGVPPTRPETGYGYIETGEPVGPGSEFHRVIAFREKPDPATAARYVSGGRHLWNAGMFVFPPRLLLAEVRAHEPRIAAALERVPRRLGSRGAEQALEGFYREVPSISIDYAVMERSKRTLVVRAGFSWDDLGSWQAIGTPGSRDSSGNVVQGKVLLLDSENVTAFSERGLVAGVGLKDLIVVRTADATLVCKSDRAQDVRAIVEQLKARKDLDEFL</sequence>
<dbReference type="InterPro" id="IPR054566">
    <property type="entry name" value="ManC/GMP-like_b-helix"/>
</dbReference>
<dbReference type="FunFam" id="3.90.550.10:FF:000046">
    <property type="entry name" value="Mannose-1-phosphate guanylyltransferase (GDP)"/>
    <property type="match status" value="1"/>
</dbReference>
<gene>
    <name evidence="10" type="ORF">E6K75_06405</name>
</gene>
<dbReference type="EC" id="2.7.7.13" evidence="2"/>
<dbReference type="InterPro" id="IPR029044">
    <property type="entry name" value="Nucleotide-diphossugar_trans"/>
</dbReference>
<dbReference type="InterPro" id="IPR051161">
    <property type="entry name" value="Mannose-6P_isomerase_type2"/>
</dbReference>
<keyword evidence="3 10" id="KW-0808">Transferase</keyword>
<proteinExistence type="inferred from homology"/>
<dbReference type="GO" id="GO:0009298">
    <property type="term" value="P:GDP-mannose biosynthetic process"/>
    <property type="evidence" value="ECO:0007669"/>
    <property type="project" value="TreeGrafter"/>
</dbReference>
<keyword evidence="5" id="KW-0547">Nucleotide-binding</keyword>
<evidence type="ECO:0000259" key="9">
    <source>
        <dbReference type="Pfam" id="PF22640"/>
    </source>
</evidence>
<keyword evidence="6" id="KW-0342">GTP-binding</keyword>
<accession>A0A538T245</accession>
<evidence type="ECO:0000256" key="2">
    <source>
        <dbReference type="ARBA" id="ARBA00012387"/>
    </source>
</evidence>
<dbReference type="Proteomes" id="UP000320913">
    <property type="component" value="Unassembled WGS sequence"/>
</dbReference>
<evidence type="ECO:0000256" key="1">
    <source>
        <dbReference type="ARBA" id="ARBA00006115"/>
    </source>
</evidence>
<dbReference type="AlphaFoldDB" id="A0A538T245"/>
<comment type="similarity">
    <text evidence="1">Belongs to the mannose-6-phosphate isomerase type 2 family.</text>
</comment>
<evidence type="ECO:0000313" key="11">
    <source>
        <dbReference type="Proteomes" id="UP000320913"/>
    </source>
</evidence>
<comment type="caution">
    <text evidence="10">The sequence shown here is derived from an EMBL/GenBank/DDBJ whole genome shotgun (WGS) entry which is preliminary data.</text>
</comment>
<feature type="domain" description="Nucleotidyl transferase" evidence="8">
    <location>
        <begin position="5"/>
        <end position="276"/>
    </location>
</feature>
<reference evidence="10 11" key="1">
    <citation type="journal article" date="2019" name="Nat. Microbiol.">
        <title>Mediterranean grassland soil C-N compound turnover is dependent on rainfall and depth, and is mediated by genomically divergent microorganisms.</title>
        <authorList>
            <person name="Diamond S."/>
            <person name="Andeer P.F."/>
            <person name="Li Z."/>
            <person name="Crits-Christoph A."/>
            <person name="Burstein D."/>
            <person name="Anantharaman K."/>
            <person name="Lane K.R."/>
            <person name="Thomas B.C."/>
            <person name="Pan C."/>
            <person name="Northen T.R."/>
            <person name="Banfield J.F."/>
        </authorList>
    </citation>
    <scope>NUCLEOTIDE SEQUENCE [LARGE SCALE GENOMIC DNA]</scope>
    <source>
        <strain evidence="10">WS_5</strain>
    </source>
</reference>
<protein>
    <recommendedName>
        <fullName evidence="2">mannose-1-phosphate guanylyltransferase</fullName>
        <ecNumber evidence="2">2.7.7.13</ecNumber>
    </recommendedName>
</protein>
<evidence type="ECO:0000313" key="10">
    <source>
        <dbReference type="EMBL" id="TMQ57707.1"/>
    </source>
</evidence>
<dbReference type="GO" id="GO:0005525">
    <property type="term" value="F:GTP binding"/>
    <property type="evidence" value="ECO:0007669"/>
    <property type="project" value="UniProtKB-KW"/>
</dbReference>
<dbReference type="InterPro" id="IPR005835">
    <property type="entry name" value="NTP_transferase_dom"/>
</dbReference>
<dbReference type="Pfam" id="PF22640">
    <property type="entry name" value="ManC_GMP_beta-helix"/>
    <property type="match status" value="1"/>
</dbReference>
<name>A0A538T245_UNCEI</name>
<dbReference type="SUPFAM" id="SSF53448">
    <property type="entry name" value="Nucleotide-diphospho-sugar transferases"/>
    <property type="match status" value="1"/>
</dbReference>
<evidence type="ECO:0000259" key="8">
    <source>
        <dbReference type="Pfam" id="PF00483"/>
    </source>
</evidence>
<comment type="catalytic activity">
    <reaction evidence="7">
        <text>alpha-D-mannose 1-phosphate + GTP + H(+) = GDP-alpha-D-mannose + diphosphate</text>
        <dbReference type="Rhea" id="RHEA:15229"/>
        <dbReference type="ChEBI" id="CHEBI:15378"/>
        <dbReference type="ChEBI" id="CHEBI:33019"/>
        <dbReference type="ChEBI" id="CHEBI:37565"/>
        <dbReference type="ChEBI" id="CHEBI:57527"/>
        <dbReference type="ChEBI" id="CHEBI:58409"/>
        <dbReference type="EC" id="2.7.7.13"/>
    </reaction>
</comment>
<dbReference type="Gene3D" id="3.90.550.10">
    <property type="entry name" value="Spore Coat Polysaccharide Biosynthesis Protein SpsA, Chain A"/>
    <property type="match status" value="1"/>
</dbReference>
<dbReference type="PANTHER" id="PTHR46390:SF1">
    <property type="entry name" value="MANNOSE-1-PHOSPHATE GUANYLYLTRANSFERASE"/>
    <property type="match status" value="1"/>
</dbReference>
<feature type="domain" description="MannoseP isomerase/GMP-like beta-helix" evidence="9">
    <location>
        <begin position="291"/>
        <end position="345"/>
    </location>
</feature>
<evidence type="ECO:0000256" key="4">
    <source>
        <dbReference type="ARBA" id="ARBA00022695"/>
    </source>
</evidence>
<dbReference type="CDD" id="cd02509">
    <property type="entry name" value="GDP-M1P_Guanylyltransferase"/>
    <property type="match status" value="1"/>
</dbReference>
<dbReference type="Pfam" id="PF00483">
    <property type="entry name" value="NTP_transferase"/>
    <property type="match status" value="1"/>
</dbReference>
<dbReference type="GO" id="GO:0004475">
    <property type="term" value="F:mannose-1-phosphate guanylyltransferase (GTP) activity"/>
    <property type="evidence" value="ECO:0007669"/>
    <property type="project" value="UniProtKB-EC"/>
</dbReference>
<keyword evidence="4 10" id="KW-0548">Nucleotidyltransferase</keyword>
<dbReference type="InterPro" id="IPR049577">
    <property type="entry name" value="GMPP_N"/>
</dbReference>
<organism evidence="10 11">
    <name type="scientific">Eiseniibacteriota bacterium</name>
    <dbReference type="NCBI Taxonomy" id="2212470"/>
    <lineage>
        <taxon>Bacteria</taxon>
        <taxon>Candidatus Eiseniibacteriota</taxon>
    </lineage>
</organism>
<dbReference type="EMBL" id="VBOV01000160">
    <property type="protein sequence ID" value="TMQ57707.1"/>
    <property type="molecule type" value="Genomic_DNA"/>
</dbReference>
<dbReference type="SUPFAM" id="SSF159283">
    <property type="entry name" value="Guanosine diphospho-D-mannose pyrophosphorylase/mannose-6-phosphate isomerase linker domain"/>
    <property type="match status" value="1"/>
</dbReference>